<dbReference type="KEGG" id="dci:103519005"/>
<feature type="compositionally biased region" description="Basic and acidic residues" evidence="2">
    <location>
        <begin position="289"/>
        <end position="300"/>
    </location>
</feature>
<evidence type="ECO:0000256" key="2">
    <source>
        <dbReference type="SAM" id="MobiDB-lite"/>
    </source>
</evidence>
<keyword evidence="1" id="KW-0175">Coiled coil</keyword>
<dbReference type="PaxDb" id="121845-A0A1S3DI13"/>
<name>A0A1S3DI13_DIACI</name>
<accession>A0A1S3DI13</accession>
<protein>
    <submittedName>
        <fullName evidence="4">Tax1-binding protein 1 homolog A-like</fullName>
    </submittedName>
</protein>
<dbReference type="RefSeq" id="XP_008482306.1">
    <property type="nucleotide sequence ID" value="XM_008484084.1"/>
</dbReference>
<evidence type="ECO:0000256" key="1">
    <source>
        <dbReference type="SAM" id="Coils"/>
    </source>
</evidence>
<sequence>MIEDLCEEIHDLIEDKQKIDAENTILQDELGAKKKEVMDMGRTIQSLSRILDDLKDKIDQCNADMVENESLLEHKMNTIKHQEEIISIITENNGAVQHCYESLQKQLKTMNKHVKRLTAEYEAVNDQFRTQASLLEGLDKHAQQDNAVVKELKEDIGKIKQMLLAETKILHHKEEEMGRITLKVSRNQKENDLKALQTNKLKGKIEEMKENLMKTQRESSQLRRCNWNLGTKAEALQCKADMKEKLLQYYKHTANLERMESPQRMQDDKQDAREKCRAIKDQLDALKVENTDKVESKHASVNESTELSGDGHKDRDVDEPPAVISELGDATMLTGWEHRPKSKNSSRASTTKTGCHVELIGKNCFQLAFKNGWTPDSRKKNYKEDLVSKNFCQAELKKNGCLAGRIRGRKTTRRIW</sequence>
<reference evidence="4" key="1">
    <citation type="submission" date="2025-08" db="UniProtKB">
        <authorList>
            <consortium name="RefSeq"/>
        </authorList>
    </citation>
    <scope>IDENTIFICATION</scope>
</reference>
<feature type="region of interest" description="Disordered" evidence="2">
    <location>
        <begin position="289"/>
        <end position="351"/>
    </location>
</feature>
<dbReference type="GeneID" id="103519005"/>
<feature type="coiled-coil region" evidence="1">
    <location>
        <begin position="198"/>
        <end position="225"/>
    </location>
</feature>
<organism evidence="3 4">
    <name type="scientific">Diaphorina citri</name>
    <name type="common">Asian citrus psyllid</name>
    <dbReference type="NCBI Taxonomy" id="121845"/>
    <lineage>
        <taxon>Eukaryota</taxon>
        <taxon>Metazoa</taxon>
        <taxon>Ecdysozoa</taxon>
        <taxon>Arthropoda</taxon>
        <taxon>Hexapoda</taxon>
        <taxon>Insecta</taxon>
        <taxon>Pterygota</taxon>
        <taxon>Neoptera</taxon>
        <taxon>Paraneoptera</taxon>
        <taxon>Hemiptera</taxon>
        <taxon>Sternorrhyncha</taxon>
        <taxon>Psylloidea</taxon>
        <taxon>Psyllidae</taxon>
        <taxon>Diaphorininae</taxon>
        <taxon>Diaphorina</taxon>
    </lineage>
</organism>
<feature type="coiled-coil region" evidence="1">
    <location>
        <begin position="100"/>
        <end position="127"/>
    </location>
</feature>
<evidence type="ECO:0000313" key="4">
    <source>
        <dbReference type="RefSeq" id="XP_008482306.1"/>
    </source>
</evidence>
<keyword evidence="3" id="KW-1185">Reference proteome</keyword>
<dbReference type="Proteomes" id="UP000079169">
    <property type="component" value="Unplaced"/>
</dbReference>
<proteinExistence type="predicted"/>
<feature type="coiled-coil region" evidence="1">
    <location>
        <begin position="2"/>
        <end position="71"/>
    </location>
</feature>
<gene>
    <name evidence="4" type="primary">LOC103519005</name>
</gene>
<feature type="compositionally biased region" description="Basic and acidic residues" evidence="2">
    <location>
        <begin position="309"/>
        <end position="318"/>
    </location>
</feature>
<evidence type="ECO:0000313" key="3">
    <source>
        <dbReference type="Proteomes" id="UP000079169"/>
    </source>
</evidence>
<dbReference type="AlphaFoldDB" id="A0A1S3DI13"/>